<evidence type="ECO:0000259" key="1">
    <source>
        <dbReference type="Pfam" id="PF20178"/>
    </source>
</evidence>
<gene>
    <name evidence="2" type="ORF">EJA05_06785</name>
</gene>
<dbReference type="Proteomes" id="UP000268230">
    <property type="component" value="Chromosome"/>
</dbReference>
<evidence type="ECO:0000313" key="3">
    <source>
        <dbReference type="Proteomes" id="UP000268230"/>
    </source>
</evidence>
<protein>
    <recommendedName>
        <fullName evidence="1">Dermonecrotic toxin N-terminal domain-containing protein</fullName>
    </recommendedName>
</protein>
<dbReference type="SUPFAM" id="SSF56399">
    <property type="entry name" value="ADP-ribosylation"/>
    <property type="match status" value="1"/>
</dbReference>
<feature type="domain" description="Dermonecrotic toxin N-terminal" evidence="1">
    <location>
        <begin position="31"/>
        <end position="283"/>
    </location>
</feature>
<organism evidence="2 3">
    <name type="scientific">Pseudomonas entomophila</name>
    <dbReference type="NCBI Taxonomy" id="312306"/>
    <lineage>
        <taxon>Bacteria</taxon>
        <taxon>Pseudomonadati</taxon>
        <taxon>Pseudomonadota</taxon>
        <taxon>Gammaproteobacteria</taxon>
        <taxon>Pseudomonadales</taxon>
        <taxon>Pseudomonadaceae</taxon>
        <taxon>Pseudomonas</taxon>
    </lineage>
</organism>
<sequence>MSSSIKERVEQSLDAVEAGRPLVRLVDEVIREYPDPYVLASQHAQRILLKHTGKAIDPRFVWWHQFDGATSSSHSFTGWRHSGPPRKSMHLVELLINRFDARFQDAPDELDLYGGFYRQGPHASHFDERNEVAMLGSKVQQDLWALDFAVAYRDAVTRFWANYSGHFRALAKVNVLGQGASALRAGRINRSDWALLRAMAADDLADGELPTLAKLEQDSTTHPFSVNRYVLDQGDRGCLYSFTVASGRTLLYRPWASQALIGFASELAMAGWLRTQLQDRDTLAHHVLAAHTDARDPSRAQAVRTHLQSIASSASDQAALHLLGFMKRTVSSDIFSHLANQATTEMSDNASAIIGNAELRKAMWSGYLAAFIKVFGGFAPLGWPMTLMLLGASLAKLGLDVDASLHAADEQSRKAALRNAMLDSVFAALNMVDLGFQSSYASLTYESSVGEADIDLNRWQVAQAAPQPMEHLESNQIVSGDLVSDGRLRGIRVTTDGGCWIELDGLSYRVRYNHDLHVWQIVPAHNPFAFSPLYPVRLSAAGDWELLVPPKLAGGAPPAVDGMPSVTSRFWDSHMVIEETRSKLVAAQVLRRHKALLDTSEVPRLAPGQAPDLDERGLDCVRVEGQTRYSYRSGREFYNSLIEYYTSDESRVNDVFRSGSYRYGDEDDYIQALADSLERLPRNNGASLYRGGNASRGTGGGNYRNGQIRVGDVLVNTDLTSFTENPFMVAEFASRSAVSAPGNLPGLFDDSSVVFELPAGWYQDGTPISAFSLYWDESETLFLPGRYFRIVKLEQVYGEHYRFIHVTLQQIPKPASGTLYDLRTGLVFDAQAYEARFKTPGLAQRFFAADSPAASVSPA</sequence>
<dbReference type="InterPro" id="IPR046673">
    <property type="entry name" value="ToxA_N"/>
</dbReference>
<dbReference type="OrthoDB" id="5653126at2"/>
<dbReference type="PROSITE" id="PS51996">
    <property type="entry name" value="TR_MART"/>
    <property type="match status" value="1"/>
</dbReference>
<name>A0A3Q8TZ99_9PSED</name>
<dbReference type="KEGG" id="pory:EJA05_06785"/>
<evidence type="ECO:0000313" key="2">
    <source>
        <dbReference type="EMBL" id="AZL67466.1"/>
    </source>
</evidence>
<dbReference type="Pfam" id="PF20178">
    <property type="entry name" value="ToxA_N"/>
    <property type="match status" value="1"/>
</dbReference>
<dbReference type="AlphaFoldDB" id="A0A3Q8TZ99"/>
<dbReference type="Gene3D" id="3.90.176.10">
    <property type="entry name" value="Toxin ADP-ribosyltransferase, Chain A, domain 1"/>
    <property type="match status" value="1"/>
</dbReference>
<dbReference type="EMBL" id="CP034338">
    <property type="protein sequence ID" value="AZL67466.1"/>
    <property type="molecule type" value="Genomic_DNA"/>
</dbReference>
<reference evidence="2 3" key="1">
    <citation type="submission" date="2018-12" db="EMBL/GenBank/DDBJ databases">
        <authorList>
            <person name="Li S."/>
            <person name="Yang R."/>
            <person name="Chen G."/>
            <person name="Zou L."/>
            <person name="Zhang C."/>
            <person name="Chen Y."/>
            <person name="Liu Z."/>
            <person name="Li Y."/>
            <person name="Yan Y."/>
            <person name="Huang M."/>
            <person name="Chen T."/>
        </authorList>
    </citation>
    <scope>NUCLEOTIDE SEQUENCE [LARGE SCALE GENOMIC DNA]</scope>
    <source>
        <strain evidence="2 3">1257</strain>
    </source>
</reference>
<proteinExistence type="predicted"/>
<accession>A0A3Q8TZ99</accession>